<feature type="domain" description="Signal transduction histidine kinase dimerisation/phosphoacceptor" evidence="1">
    <location>
        <begin position="194"/>
        <end position="260"/>
    </location>
</feature>
<evidence type="ECO:0000259" key="1">
    <source>
        <dbReference type="SMART" id="SM00388"/>
    </source>
</evidence>
<dbReference type="OrthoDB" id="342253at2157"/>
<protein>
    <submittedName>
        <fullName evidence="2">His Kinase A (Phospho-acceptor) domain-containing protein</fullName>
    </submittedName>
</protein>
<name>A0A1G8TE51_9EURY</name>
<keyword evidence="3" id="KW-1185">Reference proteome</keyword>
<dbReference type="EMBL" id="FNFE01000001">
    <property type="protein sequence ID" value="SDJ38960.1"/>
    <property type="molecule type" value="Genomic_DNA"/>
</dbReference>
<dbReference type="CDD" id="cd00082">
    <property type="entry name" value="HisKA"/>
    <property type="match status" value="1"/>
</dbReference>
<dbReference type="SUPFAM" id="SSF47384">
    <property type="entry name" value="Homodimeric domain of signal transducing histidine kinase"/>
    <property type="match status" value="1"/>
</dbReference>
<keyword evidence="2" id="KW-0808">Transferase</keyword>
<evidence type="ECO:0000313" key="2">
    <source>
        <dbReference type="EMBL" id="SDJ38960.1"/>
    </source>
</evidence>
<evidence type="ECO:0000313" key="3">
    <source>
        <dbReference type="Proteomes" id="UP000198882"/>
    </source>
</evidence>
<dbReference type="SUPFAM" id="SSF55781">
    <property type="entry name" value="GAF domain-like"/>
    <property type="match status" value="1"/>
</dbReference>
<dbReference type="Gene3D" id="1.10.287.130">
    <property type="match status" value="1"/>
</dbReference>
<sequence length="538" mass="58065">MTDEGPDEEFELGSDVRDTLENAVPDDVSPHRLDQLYDIATGFVERSTETAVYNHVIDGAYDLFDVRYVIVVISRGDTWTTVTSTQPDPDVQFGQHPIICAAVETALDRNETVVVDDLEAATDGLVPLENGCALSTPIDDTTVLQLVRDEDDFDEIDVQLAKLLGWTAGSRLEQLSLRGEVETMVDTLTSFTDFQEDVLEQTAHDLRTPLTAVIGYAELLVNEDVGPLTDEQRAVAGVVRRKATDLDAAIEALTSSFDTGLANVRAGRSGVPAGDPVAVSDAVDGPFVLLSIDDGLGTSLAAQLEGLDYDVTIADDREAAREAIRRTPSSTLLAELFAIGNASDANTDAEVENGVAIAETIRREAGTEETTIRVVSFLRDEPGGLIQLGASAYVPERSTAIAEAIELVLGVDEDEHLRLLVFDTTASEEPIAEIPDPWEVTALDQLESVQAGSQTGPYDLALVRVTDLTDRELEVVRTLRQRQRGRRLPVVLVDSGSVVTDSQYALGGKLFIQRPPSVSDLVSMLVSAPTDDDRLSDS</sequence>
<reference evidence="3" key="1">
    <citation type="submission" date="2016-10" db="EMBL/GenBank/DDBJ databases">
        <authorList>
            <person name="Varghese N."/>
            <person name="Submissions S."/>
        </authorList>
    </citation>
    <scope>NUCLEOTIDE SEQUENCE [LARGE SCALE GENOMIC DNA]</scope>
    <source>
        <strain evidence="3">B4,CECT 8067,JCM 17497</strain>
    </source>
</reference>
<gene>
    <name evidence="2" type="ORF">SAMN04515672_0403</name>
</gene>
<dbReference type="InterPro" id="IPR036097">
    <property type="entry name" value="HisK_dim/P_sf"/>
</dbReference>
<dbReference type="SMART" id="SM00388">
    <property type="entry name" value="HisKA"/>
    <property type="match status" value="1"/>
</dbReference>
<dbReference type="Proteomes" id="UP000198882">
    <property type="component" value="Unassembled WGS sequence"/>
</dbReference>
<keyword evidence="2" id="KW-0418">Kinase</keyword>
<dbReference type="RefSeq" id="WP_090302947.1">
    <property type="nucleotide sequence ID" value="NZ_FNFE01000001.1"/>
</dbReference>
<proteinExistence type="predicted"/>
<dbReference type="InterPro" id="IPR003661">
    <property type="entry name" value="HisK_dim/P_dom"/>
</dbReference>
<dbReference type="AlphaFoldDB" id="A0A1G8TE51"/>
<dbReference type="Pfam" id="PF00512">
    <property type="entry name" value="HisKA"/>
    <property type="match status" value="1"/>
</dbReference>
<organism evidence="2 3">
    <name type="scientific">Natronorubrum texcoconense</name>
    <dbReference type="NCBI Taxonomy" id="1095776"/>
    <lineage>
        <taxon>Archaea</taxon>
        <taxon>Methanobacteriati</taxon>
        <taxon>Methanobacteriota</taxon>
        <taxon>Stenosarchaea group</taxon>
        <taxon>Halobacteria</taxon>
        <taxon>Halobacteriales</taxon>
        <taxon>Natrialbaceae</taxon>
        <taxon>Natronorubrum</taxon>
    </lineage>
</organism>
<accession>A0A1G8TE51</accession>
<dbReference type="GO" id="GO:0000155">
    <property type="term" value="F:phosphorelay sensor kinase activity"/>
    <property type="evidence" value="ECO:0007669"/>
    <property type="project" value="InterPro"/>
</dbReference>
<dbReference type="STRING" id="1095776.SAMN04515672_0403"/>